<name>A0AAJ7IV31_9HYME</name>
<dbReference type="Proteomes" id="UP000694925">
    <property type="component" value="Unplaced"/>
</dbReference>
<gene>
    <name evidence="2" type="primary">LOC108623659</name>
</gene>
<reference evidence="2" key="1">
    <citation type="submission" date="2025-08" db="UniProtKB">
        <authorList>
            <consortium name="RefSeq"/>
        </authorList>
    </citation>
    <scope>IDENTIFICATION</scope>
    <source>
        <tissue evidence="2">Whole body</tissue>
    </source>
</reference>
<dbReference type="GeneID" id="108623659"/>
<organism evidence="1 2">
    <name type="scientific">Ceratina calcarata</name>
    <dbReference type="NCBI Taxonomy" id="156304"/>
    <lineage>
        <taxon>Eukaryota</taxon>
        <taxon>Metazoa</taxon>
        <taxon>Ecdysozoa</taxon>
        <taxon>Arthropoda</taxon>
        <taxon>Hexapoda</taxon>
        <taxon>Insecta</taxon>
        <taxon>Pterygota</taxon>
        <taxon>Neoptera</taxon>
        <taxon>Endopterygota</taxon>
        <taxon>Hymenoptera</taxon>
        <taxon>Apocrita</taxon>
        <taxon>Aculeata</taxon>
        <taxon>Apoidea</taxon>
        <taxon>Anthophila</taxon>
        <taxon>Apidae</taxon>
        <taxon>Ceratina</taxon>
        <taxon>Zadontomerus</taxon>
    </lineage>
</organism>
<proteinExistence type="predicted"/>
<dbReference type="RefSeq" id="XP_017877819.1">
    <property type="nucleotide sequence ID" value="XM_018022330.2"/>
</dbReference>
<sequence>MNKLVQRLIKDSLIKRNWIVLSNYSTTSHVNFSPDILASRRFDDSFEKGRETLLTSEREITNFIKRMEKNYMYMGREEVIRALDTVHKSVHSQSIKLDLTNIQGFEHMCNVIQKEARFLNMYDTVRLLRILTFFKIPSQTSLVTTLLQLLSTSMSKLTIGQLMVVHGILQNMSNAPNINYLKRTAVKIFTEKVETGINSETPNLLKLLKFCVIIRNESSIRQIISILVRDKNKMNADYIVDIYHAICVLPELSPADTRLLFILNNMILNNAKLLKIQDVVDLLTYMVNKIENSQTEFYNEDAINVLQRALLTNESATFLQKLTVLRMFNKIQYSCPKMIDQLAKESLQDRDIFKKFRRSNETEFINACVIADHKPNDWEKFEELLKNYIAVQDYSIYSATSTAFRLLSLDSYQPELLEKVFKLCNDLSSLPKPSLLNISRLYWCVKVLYPDYKGVMLDDDKVNELNQFLLEMNDTCNLPSLRESLEKVAGGAEYVKHGLRTKFGEFVDVVIVQSDGSLMNISNCENIAFAEELTSFPDCIKILFFTLPKSAFSINEKNVISTVKMLLKTVEILPGFSAFVINPYRWKTFTSNGKISHLEEVIKSKRNSISTN</sequence>
<accession>A0AAJ7IV31</accession>
<dbReference type="KEGG" id="ccal:108623659"/>
<keyword evidence="1" id="KW-1185">Reference proteome</keyword>
<protein>
    <submittedName>
        <fullName evidence="2">Uncharacterized protein LOC108623659</fullName>
    </submittedName>
</protein>
<evidence type="ECO:0000313" key="2">
    <source>
        <dbReference type="RefSeq" id="XP_017877819.1"/>
    </source>
</evidence>
<evidence type="ECO:0000313" key="1">
    <source>
        <dbReference type="Proteomes" id="UP000694925"/>
    </source>
</evidence>
<dbReference type="AlphaFoldDB" id="A0AAJ7IV31"/>